<feature type="region of interest" description="Disordered" evidence="5">
    <location>
        <begin position="442"/>
        <end position="465"/>
    </location>
</feature>
<evidence type="ECO:0000313" key="7">
    <source>
        <dbReference type="EMBL" id="PDT45748.1"/>
    </source>
</evidence>
<dbReference type="CDD" id="cd00093">
    <property type="entry name" value="HTH_XRE"/>
    <property type="match status" value="1"/>
</dbReference>
<dbReference type="InterPro" id="IPR010982">
    <property type="entry name" value="Lambda_DNA-bd_dom_sf"/>
</dbReference>
<dbReference type="InterPro" id="IPR010359">
    <property type="entry name" value="IrrE_HExxH"/>
</dbReference>
<comment type="similarity">
    <text evidence="1">Belongs to the short-chain fatty acyl-CoA assimilation regulator (ScfR) family.</text>
</comment>
<dbReference type="GO" id="GO:0003677">
    <property type="term" value="F:DNA binding"/>
    <property type="evidence" value="ECO:0007669"/>
    <property type="project" value="UniProtKB-KW"/>
</dbReference>
<evidence type="ECO:0000256" key="3">
    <source>
        <dbReference type="ARBA" id="ARBA00023125"/>
    </source>
</evidence>
<dbReference type="EMBL" id="NWTC01000018">
    <property type="protein sequence ID" value="PDT45748.1"/>
    <property type="molecule type" value="Genomic_DNA"/>
</dbReference>
<dbReference type="Pfam" id="PF09856">
    <property type="entry name" value="ScfRs"/>
    <property type="match status" value="1"/>
</dbReference>
<dbReference type="InterPro" id="IPR001387">
    <property type="entry name" value="Cro/C1-type_HTH"/>
</dbReference>
<dbReference type="PROSITE" id="PS50943">
    <property type="entry name" value="HTH_CROC1"/>
    <property type="match status" value="1"/>
</dbReference>
<dbReference type="InterPro" id="IPR050807">
    <property type="entry name" value="TransReg_Diox_bact_type"/>
</dbReference>
<dbReference type="GO" id="GO:0005829">
    <property type="term" value="C:cytosol"/>
    <property type="evidence" value="ECO:0007669"/>
    <property type="project" value="TreeGrafter"/>
</dbReference>
<organism evidence="7 8">
    <name type="scientific">Rhizobium fredii</name>
    <name type="common">Sinorhizobium fredii</name>
    <dbReference type="NCBI Taxonomy" id="380"/>
    <lineage>
        <taxon>Bacteria</taxon>
        <taxon>Pseudomonadati</taxon>
        <taxon>Pseudomonadota</taxon>
        <taxon>Alphaproteobacteria</taxon>
        <taxon>Hyphomicrobiales</taxon>
        <taxon>Rhizobiaceae</taxon>
        <taxon>Sinorhizobium/Ensifer group</taxon>
        <taxon>Sinorhizobium</taxon>
    </lineage>
</organism>
<protein>
    <submittedName>
        <fullName evidence="7">XRE family transcriptional regulator</fullName>
    </submittedName>
</protein>
<dbReference type="Proteomes" id="UP000220353">
    <property type="component" value="Unassembled WGS sequence"/>
</dbReference>
<dbReference type="Gene3D" id="1.10.260.40">
    <property type="entry name" value="lambda repressor-like DNA-binding domains"/>
    <property type="match status" value="1"/>
</dbReference>
<keyword evidence="2" id="KW-0805">Transcription regulation</keyword>
<keyword evidence="3" id="KW-0238">DNA-binding</keyword>
<dbReference type="InterPro" id="IPR026281">
    <property type="entry name" value="HTH_RamB"/>
</dbReference>
<dbReference type="Pfam" id="PF06114">
    <property type="entry name" value="Peptidase_M78"/>
    <property type="match status" value="1"/>
</dbReference>
<gene>
    <name evidence="7" type="ORF">CO661_21495</name>
</gene>
<dbReference type="SMART" id="SM00530">
    <property type="entry name" value="HTH_XRE"/>
    <property type="match status" value="1"/>
</dbReference>
<dbReference type="AlphaFoldDB" id="A0A2A6LTP6"/>
<dbReference type="PIRSF" id="PIRSF019251">
    <property type="entry name" value="Rv0465c"/>
    <property type="match status" value="1"/>
</dbReference>
<feature type="compositionally biased region" description="Basic and acidic residues" evidence="5">
    <location>
        <begin position="449"/>
        <end position="458"/>
    </location>
</feature>
<evidence type="ECO:0000256" key="1">
    <source>
        <dbReference type="ARBA" id="ARBA00007227"/>
    </source>
</evidence>
<sequence length="465" mass="51570">MEKLGIYLGPRLRRLRKDLGLTQAHMAADLDVSPSYIALMERNQRPVTAEVLLRLAKAYKIDLSSLAEESGSDLIARLQAAMKDPIFAEIDVSPLELADVLSSFPGFTEAMLRLYTAYKEEQFALADQRQGSADWGTDASDPVAAVRGFLAARRNCFPGLDVAAEKLSTAIAEAGGLPGYFRQRHNLHVRRLPGEVMTGSVRRLDRHRREILLDDSLDAASQNFQLAQQLAYIEFDGDIRKAVSEGNLLTESARRLAHRAIAAYCAGAIVMPYTAFAKAVEARRYDVEAIARQFGTSFEQTAHRLTTLQKPGQERIPFFFIRVDAAGNVSKRLDSANFPFARHGGGCPLWTLHQVFTTPRTVVTQWLELPDGQRFFSVARTVSSGGGAFGVPRVTRAVALVCEAGYAERMVYYRHHVQPVTPTPIGIACRLCHRTNCTSRSEPPIGRHISPDDYRRTDTPFGFSD</sequence>
<dbReference type="InterPro" id="IPR018653">
    <property type="entry name" value="ScfR_C"/>
</dbReference>
<evidence type="ECO:0000256" key="2">
    <source>
        <dbReference type="ARBA" id="ARBA00023015"/>
    </source>
</evidence>
<evidence type="ECO:0000259" key="6">
    <source>
        <dbReference type="PROSITE" id="PS50943"/>
    </source>
</evidence>
<evidence type="ECO:0000256" key="4">
    <source>
        <dbReference type="ARBA" id="ARBA00023163"/>
    </source>
</evidence>
<dbReference type="Pfam" id="PF01381">
    <property type="entry name" value="HTH_3"/>
    <property type="match status" value="1"/>
</dbReference>
<evidence type="ECO:0000256" key="5">
    <source>
        <dbReference type="SAM" id="MobiDB-lite"/>
    </source>
</evidence>
<feature type="domain" description="HTH cro/C1-type" evidence="6">
    <location>
        <begin position="12"/>
        <end position="66"/>
    </location>
</feature>
<evidence type="ECO:0000313" key="8">
    <source>
        <dbReference type="Proteomes" id="UP000220353"/>
    </source>
</evidence>
<keyword evidence="4" id="KW-0804">Transcription</keyword>
<accession>A0A2A6LTP6</accession>
<dbReference type="SUPFAM" id="SSF47413">
    <property type="entry name" value="lambda repressor-like DNA-binding domains"/>
    <property type="match status" value="1"/>
</dbReference>
<dbReference type="RefSeq" id="WP_037431674.1">
    <property type="nucleotide sequence ID" value="NZ_JBGCAL010000002.1"/>
</dbReference>
<dbReference type="PANTHER" id="PTHR46797">
    <property type="entry name" value="HTH-TYPE TRANSCRIPTIONAL REGULATOR"/>
    <property type="match status" value="1"/>
</dbReference>
<name>A0A2A6LTP6_RHIFR</name>
<comment type="caution">
    <text evidence="7">The sequence shown here is derived from an EMBL/GenBank/DDBJ whole genome shotgun (WGS) entry which is preliminary data.</text>
</comment>
<proteinExistence type="inferred from homology"/>
<dbReference type="GO" id="GO:0003700">
    <property type="term" value="F:DNA-binding transcription factor activity"/>
    <property type="evidence" value="ECO:0007669"/>
    <property type="project" value="TreeGrafter"/>
</dbReference>
<reference evidence="7 8" key="1">
    <citation type="submission" date="2017-09" db="EMBL/GenBank/DDBJ databases">
        <title>Comparative genomics of rhizobia isolated from Phaseolus vulgaris in China.</title>
        <authorList>
            <person name="Tong W."/>
        </authorList>
    </citation>
    <scope>NUCLEOTIDE SEQUENCE [LARGE SCALE GENOMIC DNA]</scope>
    <source>
        <strain evidence="7 8">PCH1</strain>
    </source>
</reference>
<dbReference type="PANTHER" id="PTHR46797:SF23">
    <property type="entry name" value="HTH-TYPE TRANSCRIPTIONAL REGULATOR SUTR"/>
    <property type="match status" value="1"/>
</dbReference>